<evidence type="ECO:0000313" key="1">
    <source>
        <dbReference type="EMBL" id="SFJ37967.1"/>
    </source>
</evidence>
<keyword evidence="2" id="KW-1185">Reference proteome</keyword>
<gene>
    <name evidence="1" type="ORF">SAMN05421852_108123</name>
</gene>
<organism evidence="1 2">
    <name type="scientific">Thermoflavimicrobium dichotomicum</name>
    <dbReference type="NCBI Taxonomy" id="46223"/>
    <lineage>
        <taxon>Bacteria</taxon>
        <taxon>Bacillati</taxon>
        <taxon>Bacillota</taxon>
        <taxon>Bacilli</taxon>
        <taxon>Bacillales</taxon>
        <taxon>Thermoactinomycetaceae</taxon>
        <taxon>Thermoflavimicrobium</taxon>
    </lineage>
</organism>
<name>A0A1I3QXT7_9BACL</name>
<dbReference type="EMBL" id="FORR01000008">
    <property type="protein sequence ID" value="SFJ37967.1"/>
    <property type="molecule type" value="Genomic_DNA"/>
</dbReference>
<dbReference type="AlphaFoldDB" id="A0A1I3QXT7"/>
<dbReference type="STRING" id="46223.SAMN05421852_108123"/>
<dbReference type="Proteomes" id="UP000199545">
    <property type="component" value="Unassembled WGS sequence"/>
</dbReference>
<accession>A0A1I3QXT7</accession>
<sequence>MKQIGGEHMDRLVHILSEDGIAQASPESSRVSVQSKSFI</sequence>
<reference evidence="1 2" key="1">
    <citation type="submission" date="2016-10" db="EMBL/GenBank/DDBJ databases">
        <authorList>
            <person name="de Groot N.N."/>
        </authorList>
    </citation>
    <scope>NUCLEOTIDE SEQUENCE [LARGE SCALE GENOMIC DNA]</scope>
    <source>
        <strain evidence="1 2">DSM 44778</strain>
    </source>
</reference>
<evidence type="ECO:0000313" key="2">
    <source>
        <dbReference type="Proteomes" id="UP000199545"/>
    </source>
</evidence>
<protein>
    <submittedName>
        <fullName evidence="1">Uncharacterized protein</fullName>
    </submittedName>
</protein>
<proteinExistence type="predicted"/>